<proteinExistence type="inferred from homology"/>
<dbReference type="NCBIfam" id="TIGR02473">
    <property type="entry name" value="flagell_FliJ"/>
    <property type="match status" value="1"/>
</dbReference>
<evidence type="ECO:0000256" key="8">
    <source>
        <dbReference type="ARBA" id="ARBA00022927"/>
    </source>
</evidence>
<evidence type="ECO:0000256" key="7">
    <source>
        <dbReference type="ARBA" id="ARBA00022795"/>
    </source>
</evidence>
<evidence type="ECO:0000256" key="4">
    <source>
        <dbReference type="ARBA" id="ARBA00022448"/>
    </source>
</evidence>
<evidence type="ECO:0000256" key="11">
    <source>
        <dbReference type="SAM" id="Coils"/>
    </source>
</evidence>
<keyword evidence="9" id="KW-0472">Membrane</keyword>
<dbReference type="GO" id="GO:0071973">
    <property type="term" value="P:bacterial-type flagellum-dependent cell motility"/>
    <property type="evidence" value="ECO:0007669"/>
    <property type="project" value="InterPro"/>
</dbReference>
<keyword evidence="12" id="KW-0282">Flagellum</keyword>
<name>A0A7Y6NMK1_9BURK</name>
<reference evidence="12 13" key="1">
    <citation type="submission" date="2020-06" db="EMBL/GenBank/DDBJ databases">
        <title>Schlegella sp. ID0723 isolated from air conditioner.</title>
        <authorList>
            <person name="Kim D.Y."/>
            <person name="Kim D.-U."/>
        </authorList>
    </citation>
    <scope>NUCLEOTIDE SEQUENCE [LARGE SCALE GENOMIC DNA]</scope>
    <source>
        <strain evidence="12 13">ID0723</strain>
    </source>
</reference>
<dbReference type="GO" id="GO:0044781">
    <property type="term" value="P:bacterial-type flagellum organization"/>
    <property type="evidence" value="ECO:0007669"/>
    <property type="project" value="UniProtKB-KW"/>
</dbReference>
<keyword evidence="13" id="KW-1185">Reference proteome</keyword>
<dbReference type="PANTHER" id="PTHR38786">
    <property type="entry name" value="FLAGELLAR FLIJ PROTEIN"/>
    <property type="match status" value="1"/>
</dbReference>
<evidence type="ECO:0000256" key="5">
    <source>
        <dbReference type="ARBA" id="ARBA00022475"/>
    </source>
</evidence>
<dbReference type="InterPro" id="IPR012823">
    <property type="entry name" value="Flagell_FliJ"/>
</dbReference>
<dbReference type="GO" id="GO:0009288">
    <property type="term" value="C:bacterial-type flagellum"/>
    <property type="evidence" value="ECO:0007669"/>
    <property type="project" value="InterPro"/>
</dbReference>
<evidence type="ECO:0000313" key="13">
    <source>
        <dbReference type="Proteomes" id="UP000529637"/>
    </source>
</evidence>
<feature type="coiled-coil region" evidence="11">
    <location>
        <begin position="4"/>
        <end position="31"/>
    </location>
</feature>
<dbReference type="GO" id="GO:0015031">
    <property type="term" value="P:protein transport"/>
    <property type="evidence" value="ECO:0007669"/>
    <property type="project" value="UniProtKB-KW"/>
</dbReference>
<protein>
    <recommendedName>
        <fullName evidence="3">Flagellar FliJ protein</fullName>
    </recommendedName>
</protein>
<organism evidence="12 13">
    <name type="scientific">Piscinibacter koreensis</name>
    <dbReference type="NCBI Taxonomy" id="2742824"/>
    <lineage>
        <taxon>Bacteria</taxon>
        <taxon>Pseudomonadati</taxon>
        <taxon>Pseudomonadota</taxon>
        <taxon>Betaproteobacteria</taxon>
        <taxon>Burkholderiales</taxon>
        <taxon>Sphaerotilaceae</taxon>
        <taxon>Piscinibacter</taxon>
    </lineage>
</organism>
<evidence type="ECO:0000313" key="12">
    <source>
        <dbReference type="EMBL" id="NUZ05935.1"/>
    </source>
</evidence>
<dbReference type="PANTHER" id="PTHR38786:SF1">
    <property type="entry name" value="FLAGELLAR FLIJ PROTEIN"/>
    <property type="match status" value="1"/>
</dbReference>
<evidence type="ECO:0000256" key="3">
    <source>
        <dbReference type="ARBA" id="ARBA00020392"/>
    </source>
</evidence>
<keyword evidence="4" id="KW-0813">Transport</keyword>
<dbReference type="AlphaFoldDB" id="A0A7Y6NMK1"/>
<dbReference type="Gene3D" id="1.10.287.1700">
    <property type="match status" value="1"/>
</dbReference>
<evidence type="ECO:0000256" key="2">
    <source>
        <dbReference type="ARBA" id="ARBA00010004"/>
    </source>
</evidence>
<dbReference type="GO" id="GO:0005886">
    <property type="term" value="C:plasma membrane"/>
    <property type="evidence" value="ECO:0007669"/>
    <property type="project" value="UniProtKB-SubCell"/>
</dbReference>
<evidence type="ECO:0000256" key="6">
    <source>
        <dbReference type="ARBA" id="ARBA00022500"/>
    </source>
</evidence>
<dbReference type="EMBL" id="JABWMJ010000003">
    <property type="protein sequence ID" value="NUZ05935.1"/>
    <property type="molecule type" value="Genomic_DNA"/>
</dbReference>
<keyword evidence="5" id="KW-1003">Cell membrane</keyword>
<comment type="caution">
    <text evidence="12">The sequence shown here is derived from an EMBL/GenBank/DDBJ whole genome shotgun (WGS) entry which is preliminary data.</text>
</comment>
<evidence type="ECO:0000256" key="1">
    <source>
        <dbReference type="ARBA" id="ARBA00004413"/>
    </source>
</evidence>
<evidence type="ECO:0000256" key="10">
    <source>
        <dbReference type="ARBA" id="ARBA00023225"/>
    </source>
</evidence>
<gene>
    <name evidence="12" type="primary">fliJ</name>
    <name evidence="12" type="ORF">HQN59_09175</name>
</gene>
<keyword evidence="6" id="KW-0145">Chemotaxis</keyword>
<dbReference type="Proteomes" id="UP000529637">
    <property type="component" value="Unassembled WGS sequence"/>
</dbReference>
<dbReference type="Pfam" id="PF02050">
    <property type="entry name" value="FliJ"/>
    <property type="match status" value="1"/>
</dbReference>
<dbReference type="InterPro" id="IPR052570">
    <property type="entry name" value="FliJ"/>
</dbReference>
<dbReference type="InterPro" id="IPR053716">
    <property type="entry name" value="Flag_assembly_chemotaxis_eff"/>
</dbReference>
<comment type="similarity">
    <text evidence="2">Belongs to the FliJ family.</text>
</comment>
<keyword evidence="12" id="KW-0969">Cilium</keyword>
<dbReference type="RefSeq" id="WP_176068337.1">
    <property type="nucleotide sequence ID" value="NZ_JABWMJ010000003.1"/>
</dbReference>
<sequence length="155" mass="17720">MNNLDSLLTLLHQAERERDFALAEQQKVQAAHDAAKAQAQQLVTYRREYEQRWSEQFCREGKIELVRCYQGFVQRLTQAVDQQARVADHAANQLARASANVRECEVRAAAVRKLIERRTHEGQLAAERREQKQSDELAARATWGRGATLRASSAF</sequence>
<comment type="subcellular location">
    <subcellularLocation>
        <location evidence="1">Cell membrane</location>
        <topology evidence="1">Peripheral membrane protein</topology>
        <orientation evidence="1">Cytoplasmic side</orientation>
    </subcellularLocation>
</comment>
<keyword evidence="11" id="KW-0175">Coiled coil</keyword>
<keyword evidence="8" id="KW-0653">Protein transport</keyword>
<dbReference type="GO" id="GO:0006935">
    <property type="term" value="P:chemotaxis"/>
    <property type="evidence" value="ECO:0007669"/>
    <property type="project" value="UniProtKB-KW"/>
</dbReference>
<accession>A0A7Y6NMK1</accession>
<evidence type="ECO:0000256" key="9">
    <source>
        <dbReference type="ARBA" id="ARBA00023136"/>
    </source>
</evidence>
<keyword evidence="10" id="KW-1006">Bacterial flagellum protein export</keyword>
<keyword evidence="7" id="KW-1005">Bacterial flagellum biogenesis</keyword>
<keyword evidence="12" id="KW-0966">Cell projection</keyword>